<evidence type="ECO:0000313" key="6">
    <source>
        <dbReference type="EMBL" id="CAB3227624.1"/>
    </source>
</evidence>
<feature type="compositionally biased region" description="Basic and acidic residues" evidence="4">
    <location>
        <begin position="30"/>
        <end position="40"/>
    </location>
</feature>
<protein>
    <submittedName>
        <fullName evidence="6">Calcyphosin-2</fullName>
    </submittedName>
</protein>
<dbReference type="Pfam" id="PF13499">
    <property type="entry name" value="EF-hand_7"/>
    <property type="match status" value="1"/>
</dbReference>
<evidence type="ECO:0000256" key="4">
    <source>
        <dbReference type="SAM" id="MobiDB-lite"/>
    </source>
</evidence>
<keyword evidence="2" id="KW-0677">Repeat</keyword>
<evidence type="ECO:0000256" key="3">
    <source>
        <dbReference type="ARBA" id="ARBA00022837"/>
    </source>
</evidence>
<feature type="domain" description="EF-hand" evidence="5">
    <location>
        <begin position="502"/>
        <end position="537"/>
    </location>
</feature>
<feature type="region of interest" description="Disordered" evidence="4">
    <location>
        <begin position="259"/>
        <end position="281"/>
    </location>
</feature>
<reference evidence="6" key="1">
    <citation type="submission" date="2020-04" db="EMBL/GenBank/DDBJ databases">
        <authorList>
            <person name="Neveu A P."/>
        </authorList>
    </citation>
    <scope>NUCLEOTIDE SEQUENCE</scope>
    <source>
        <tissue evidence="6">Whole embryo</tissue>
    </source>
</reference>
<feature type="compositionally biased region" description="Basic and acidic residues" evidence="4">
    <location>
        <begin position="259"/>
        <end position="269"/>
    </location>
</feature>
<feature type="compositionally biased region" description="Basic residues" evidence="4">
    <location>
        <begin position="89"/>
        <end position="99"/>
    </location>
</feature>
<feature type="compositionally biased region" description="Basic and acidic residues" evidence="4">
    <location>
        <begin position="430"/>
        <end position="444"/>
    </location>
</feature>
<dbReference type="AlphaFoldDB" id="A0A6F9D8H7"/>
<feature type="compositionally biased region" description="Polar residues" evidence="4">
    <location>
        <begin position="51"/>
        <end position="67"/>
    </location>
</feature>
<organism evidence="6">
    <name type="scientific">Phallusia mammillata</name>
    <dbReference type="NCBI Taxonomy" id="59560"/>
    <lineage>
        <taxon>Eukaryota</taxon>
        <taxon>Metazoa</taxon>
        <taxon>Chordata</taxon>
        <taxon>Tunicata</taxon>
        <taxon>Ascidiacea</taxon>
        <taxon>Phlebobranchia</taxon>
        <taxon>Ascidiidae</taxon>
        <taxon>Phallusia</taxon>
    </lineage>
</organism>
<accession>A0A6F9D8H7</accession>
<dbReference type="Gene3D" id="1.10.238.10">
    <property type="entry name" value="EF-hand"/>
    <property type="match status" value="2"/>
</dbReference>
<dbReference type="InterPro" id="IPR051581">
    <property type="entry name" value="Ca-bind"/>
</dbReference>
<dbReference type="PANTHER" id="PTHR34524">
    <property type="entry name" value="CALCYPHOSIN"/>
    <property type="match status" value="1"/>
</dbReference>
<evidence type="ECO:0000256" key="1">
    <source>
        <dbReference type="ARBA" id="ARBA00022723"/>
    </source>
</evidence>
<gene>
    <name evidence="6" type="primary">Caps2</name>
</gene>
<feature type="region of interest" description="Disordered" evidence="4">
    <location>
        <begin position="84"/>
        <end position="181"/>
    </location>
</feature>
<evidence type="ECO:0000256" key="2">
    <source>
        <dbReference type="ARBA" id="ARBA00022737"/>
    </source>
</evidence>
<feature type="region of interest" description="Disordered" evidence="4">
    <location>
        <begin position="1"/>
        <end position="67"/>
    </location>
</feature>
<dbReference type="InterPro" id="IPR011992">
    <property type="entry name" value="EF-hand-dom_pair"/>
</dbReference>
<dbReference type="PROSITE" id="PS50222">
    <property type="entry name" value="EF_HAND_2"/>
    <property type="match status" value="2"/>
</dbReference>
<dbReference type="SUPFAM" id="SSF47473">
    <property type="entry name" value="EF-hand"/>
    <property type="match status" value="1"/>
</dbReference>
<feature type="region of interest" description="Disordered" evidence="4">
    <location>
        <begin position="417"/>
        <end position="444"/>
    </location>
</feature>
<feature type="compositionally biased region" description="Basic and acidic residues" evidence="4">
    <location>
        <begin position="118"/>
        <end position="129"/>
    </location>
</feature>
<dbReference type="InterPro" id="IPR018247">
    <property type="entry name" value="EF_Hand_1_Ca_BS"/>
</dbReference>
<dbReference type="InterPro" id="IPR002048">
    <property type="entry name" value="EF_hand_dom"/>
</dbReference>
<dbReference type="EMBL" id="LR783577">
    <property type="protein sequence ID" value="CAB3227624.1"/>
    <property type="molecule type" value="mRNA"/>
</dbReference>
<sequence>MTANVQSDGKGKLKSPRPDGVPRLQLDAIVGDHPEDRDLENPIAKYKTFHTPASKSTVSWGTPHSQPYALTQKDIEFGGTVYRPCTHIGHQRPNSRRQQRNPITHEETPHRTSPHSPRQKDQSVTENKRQPIVSQSEYSRNAKTQPLNKSISPRVKPASPRQEMIKSPRQQKVGFKSPPKKGEYWYLDDHLKPKAQSPEPEETGYTIDELAQMQAENTSQPYTGLHGARKSAAEDDMAKKQKEEIMEQVLVDQLSRHVISDVEQDRDPARQNPADPSSMYNTAPIRFRSRRLHDTKVSTAGAVTESKLKDRITFGARLLTRNGRDALRDLFGFYFHTDQTLTVYEYRLFGKNTNKALPVIERGKYSHVVGRRKGKKYGTEDIQVGKNLSFNTANQPSLPDSMKKSPSILFRIYETSSPSSSASAGWDIPSSDRDGGSDTALERRDRKITSEVQRFVRDKLQDRSVSVLVGMGRMFRSLDTSGDGLLSKDELYAALQEFDIRLPNQDFEAVWRVVDENNDGAIDYGEFMRAFIGEMNEVRKQIVRKVFKKLDPHKSGSANLLDLQKLYSAKRHPLVVAGNFTQAEMEEQFVTSVADVTGSRDGRISYLEFVDYYEGLSLAMKSDDDFVNMMRNCWGV</sequence>
<dbReference type="Pfam" id="PF13202">
    <property type="entry name" value="EF-hand_5"/>
    <property type="match status" value="1"/>
</dbReference>
<evidence type="ECO:0000259" key="5">
    <source>
        <dbReference type="PROSITE" id="PS50222"/>
    </source>
</evidence>
<feature type="compositionally biased region" description="Polar residues" evidence="4">
    <location>
        <begin position="132"/>
        <end position="151"/>
    </location>
</feature>
<dbReference type="GO" id="GO:0005509">
    <property type="term" value="F:calcium ion binding"/>
    <property type="evidence" value="ECO:0007669"/>
    <property type="project" value="InterPro"/>
</dbReference>
<proteinExistence type="evidence at transcript level"/>
<keyword evidence="3" id="KW-0106">Calcium</keyword>
<dbReference type="SMART" id="SM00054">
    <property type="entry name" value="EFh"/>
    <property type="match status" value="2"/>
</dbReference>
<keyword evidence="1" id="KW-0479">Metal-binding</keyword>
<name>A0A6F9D8H7_9ASCI</name>
<dbReference type="PROSITE" id="PS00018">
    <property type="entry name" value="EF_HAND_1"/>
    <property type="match status" value="2"/>
</dbReference>
<dbReference type="CDD" id="cd00051">
    <property type="entry name" value="EFh"/>
    <property type="match status" value="1"/>
</dbReference>
<feature type="domain" description="EF-hand" evidence="5">
    <location>
        <begin position="466"/>
        <end position="501"/>
    </location>
</feature>
<dbReference type="PANTHER" id="PTHR34524:SF15">
    <property type="entry name" value="EF-HAND DOMAIN-CONTAINING PROTEIN"/>
    <property type="match status" value="1"/>
</dbReference>